<evidence type="ECO:0000256" key="1">
    <source>
        <dbReference type="SAM" id="MobiDB-lite"/>
    </source>
</evidence>
<dbReference type="EMBL" id="BSYO01000004">
    <property type="protein sequence ID" value="GMH03989.1"/>
    <property type="molecule type" value="Genomic_DNA"/>
</dbReference>
<reference evidence="2" key="1">
    <citation type="submission" date="2023-05" db="EMBL/GenBank/DDBJ databases">
        <title>Nepenthes gracilis genome sequencing.</title>
        <authorList>
            <person name="Fukushima K."/>
        </authorList>
    </citation>
    <scope>NUCLEOTIDE SEQUENCE</scope>
    <source>
        <strain evidence="2">SING2019-196</strain>
    </source>
</reference>
<feature type="compositionally biased region" description="Basic residues" evidence="1">
    <location>
        <begin position="7"/>
        <end position="17"/>
    </location>
</feature>
<evidence type="ECO:0000313" key="2">
    <source>
        <dbReference type="EMBL" id="GMH03989.1"/>
    </source>
</evidence>
<keyword evidence="3" id="KW-1185">Reference proteome</keyword>
<dbReference type="AlphaFoldDB" id="A0AAD3XGR6"/>
<feature type="compositionally biased region" description="Polar residues" evidence="1">
    <location>
        <begin position="59"/>
        <end position="73"/>
    </location>
</feature>
<name>A0AAD3XGR6_NEPGR</name>
<accession>A0AAD3XGR6</accession>
<organism evidence="2 3">
    <name type="scientific">Nepenthes gracilis</name>
    <name type="common">Slender pitcher plant</name>
    <dbReference type="NCBI Taxonomy" id="150966"/>
    <lineage>
        <taxon>Eukaryota</taxon>
        <taxon>Viridiplantae</taxon>
        <taxon>Streptophyta</taxon>
        <taxon>Embryophyta</taxon>
        <taxon>Tracheophyta</taxon>
        <taxon>Spermatophyta</taxon>
        <taxon>Magnoliopsida</taxon>
        <taxon>eudicotyledons</taxon>
        <taxon>Gunneridae</taxon>
        <taxon>Pentapetalae</taxon>
        <taxon>Caryophyllales</taxon>
        <taxon>Nepenthaceae</taxon>
        <taxon>Nepenthes</taxon>
    </lineage>
</organism>
<sequence length="86" mass="9615">MEETKQQRMRGRPKKLATKTSTVDQGKTRSKALKDIDETPVEESTSHGGEGEASMEEQMATSSEKQKDTANNIQRRKGTPRRAPLI</sequence>
<feature type="region of interest" description="Disordered" evidence="1">
    <location>
        <begin position="1"/>
        <end position="86"/>
    </location>
</feature>
<gene>
    <name evidence="2" type="ORF">Nepgr_005828</name>
</gene>
<evidence type="ECO:0000313" key="3">
    <source>
        <dbReference type="Proteomes" id="UP001279734"/>
    </source>
</evidence>
<proteinExistence type="predicted"/>
<protein>
    <submittedName>
        <fullName evidence="2">Uncharacterized protein</fullName>
    </submittedName>
</protein>
<comment type="caution">
    <text evidence="2">The sequence shown here is derived from an EMBL/GenBank/DDBJ whole genome shotgun (WGS) entry which is preliminary data.</text>
</comment>
<dbReference type="Proteomes" id="UP001279734">
    <property type="component" value="Unassembled WGS sequence"/>
</dbReference>